<evidence type="ECO:0000313" key="3">
    <source>
        <dbReference type="Proteomes" id="UP000008068"/>
    </source>
</evidence>
<gene>
    <name evidence="2" type="ORF">CAEBREN_25662</name>
</gene>
<name>G0NA53_CAEBE</name>
<reference evidence="3" key="1">
    <citation type="submission" date="2011-07" db="EMBL/GenBank/DDBJ databases">
        <authorList>
            <consortium name="Caenorhabditis brenneri Sequencing and Analysis Consortium"/>
            <person name="Wilson R.K."/>
        </authorList>
    </citation>
    <scope>NUCLEOTIDE SEQUENCE [LARGE SCALE GENOMIC DNA]</scope>
    <source>
        <strain evidence="3">PB2801</strain>
    </source>
</reference>
<dbReference type="PANTHER" id="PTHR23062:SF3">
    <property type="entry name" value="ANF_RECEPTOR DOMAIN-CONTAINING PROTEIN-RELATED"/>
    <property type="match status" value="1"/>
</dbReference>
<evidence type="ECO:0000256" key="1">
    <source>
        <dbReference type="SAM" id="MobiDB-lite"/>
    </source>
</evidence>
<proteinExistence type="predicted"/>
<organism evidence="3">
    <name type="scientific">Caenorhabditis brenneri</name>
    <name type="common">Nematode worm</name>
    <dbReference type="NCBI Taxonomy" id="135651"/>
    <lineage>
        <taxon>Eukaryota</taxon>
        <taxon>Metazoa</taxon>
        <taxon>Ecdysozoa</taxon>
        <taxon>Nematoda</taxon>
        <taxon>Chromadorea</taxon>
        <taxon>Rhabditida</taxon>
        <taxon>Rhabditina</taxon>
        <taxon>Rhabditomorpha</taxon>
        <taxon>Rhabditoidea</taxon>
        <taxon>Rhabditidae</taxon>
        <taxon>Peloderinae</taxon>
        <taxon>Caenorhabditis</taxon>
    </lineage>
</organism>
<dbReference type="GO" id="GO:0045087">
    <property type="term" value="P:innate immune response"/>
    <property type="evidence" value="ECO:0007669"/>
    <property type="project" value="TreeGrafter"/>
</dbReference>
<dbReference type="STRING" id="135651.G0NA53"/>
<dbReference type="Proteomes" id="UP000008068">
    <property type="component" value="Unassembled WGS sequence"/>
</dbReference>
<dbReference type="HOGENOM" id="CLU_041479_2_0_1"/>
<dbReference type="AlphaFoldDB" id="G0NA53"/>
<dbReference type="InParanoid" id="G0NA53"/>
<dbReference type="OrthoDB" id="5870885at2759"/>
<protein>
    <submittedName>
        <fullName evidence="2">Uncharacterized protein</fullName>
    </submittedName>
</protein>
<dbReference type="OMA" id="AVIFRVW"/>
<dbReference type="EMBL" id="GL379853">
    <property type="protein sequence ID" value="EGT55912.1"/>
    <property type="molecule type" value="Genomic_DNA"/>
</dbReference>
<sequence>MFLAKEGISQMTDKKSFPPSNCTPESPTTFLFAYSNDLDSYTVKSAAHNIVSKLQYYQSKYQFLGNVRFDLKNSDLMHYTSDIGEFTASVNSHLPDPTLGFSDDSDRSDVLNVIDNFLSNTESPICGATIFILLKRNPTRTRNVVSLLQKNNVFVRTVIFDQLLGGSDSLIMYNISSESNGLAVFTDLDYVDEFNGYFEADVFLKNNQDFDVSLAYKYQSTTQEALEIRMSINQAIPNFPPYNN</sequence>
<keyword evidence="3" id="KW-1185">Reference proteome</keyword>
<evidence type="ECO:0000313" key="2">
    <source>
        <dbReference type="EMBL" id="EGT55912.1"/>
    </source>
</evidence>
<accession>G0NA53</accession>
<dbReference type="PANTHER" id="PTHR23062">
    <property type="entry name" value="HYPOTHETICAL PROTEIN C.ELEGANS"/>
    <property type="match status" value="1"/>
</dbReference>
<dbReference type="eggNOG" id="KOG4297">
    <property type="taxonomic scope" value="Eukaryota"/>
</dbReference>
<feature type="region of interest" description="Disordered" evidence="1">
    <location>
        <begin position="1"/>
        <end position="22"/>
    </location>
</feature>